<comment type="caution">
    <text evidence="13">The sequence shown here is derived from an EMBL/GenBank/DDBJ whole genome shotgun (WGS) entry which is preliminary data.</text>
</comment>
<evidence type="ECO:0000256" key="8">
    <source>
        <dbReference type="ARBA" id="ARBA00022840"/>
    </source>
</evidence>
<evidence type="ECO:0000259" key="12">
    <source>
        <dbReference type="Pfam" id="PF00696"/>
    </source>
</evidence>
<feature type="binding site" evidence="11">
    <location>
        <begin position="8"/>
        <end position="11"/>
    </location>
    <ligand>
        <name>ATP</name>
        <dbReference type="ChEBI" id="CHEBI:30616"/>
    </ligand>
</feature>
<dbReference type="AlphaFoldDB" id="A0A6L5WLA4"/>
<feature type="binding site" evidence="11">
    <location>
        <position position="55"/>
    </location>
    <ligand>
        <name>ATP</name>
        <dbReference type="ChEBI" id="CHEBI:30616"/>
    </ligand>
</feature>
<evidence type="ECO:0000256" key="3">
    <source>
        <dbReference type="ARBA" id="ARBA00007614"/>
    </source>
</evidence>
<accession>A0A6L5WLA4</accession>
<dbReference type="EMBL" id="VWSJ01000015">
    <property type="protein sequence ID" value="MSN96491.1"/>
    <property type="molecule type" value="Genomic_DNA"/>
</dbReference>
<dbReference type="PANTHER" id="PTHR42833">
    <property type="entry name" value="URIDYLATE KINASE"/>
    <property type="match status" value="1"/>
</dbReference>
<keyword evidence="8 11" id="KW-0067">ATP-binding</keyword>
<evidence type="ECO:0000256" key="9">
    <source>
        <dbReference type="ARBA" id="ARBA00022975"/>
    </source>
</evidence>
<feature type="binding site" evidence="11">
    <location>
        <position position="165"/>
    </location>
    <ligand>
        <name>ATP</name>
        <dbReference type="ChEBI" id="CHEBI:30616"/>
    </ligand>
</feature>
<comment type="subcellular location">
    <subcellularLocation>
        <location evidence="1 11">Cytoplasm</location>
    </subcellularLocation>
</comment>
<dbReference type="PANTHER" id="PTHR42833:SF4">
    <property type="entry name" value="URIDYLATE KINASE PUMPKIN, CHLOROPLASTIC"/>
    <property type="match status" value="1"/>
</dbReference>
<dbReference type="GO" id="GO:0005524">
    <property type="term" value="F:ATP binding"/>
    <property type="evidence" value="ECO:0007669"/>
    <property type="project" value="UniProtKB-KW"/>
</dbReference>
<dbReference type="CDD" id="cd04254">
    <property type="entry name" value="AAK_UMPK-PyrH-Ec"/>
    <property type="match status" value="1"/>
</dbReference>
<dbReference type="Gene3D" id="3.40.1160.10">
    <property type="entry name" value="Acetylglutamate kinase-like"/>
    <property type="match status" value="1"/>
</dbReference>
<dbReference type="GO" id="GO:0005829">
    <property type="term" value="C:cytosol"/>
    <property type="evidence" value="ECO:0007669"/>
    <property type="project" value="TreeGrafter"/>
</dbReference>
<feature type="binding site" evidence="11">
    <location>
        <position position="159"/>
    </location>
    <ligand>
        <name>ATP</name>
        <dbReference type="ChEBI" id="CHEBI:30616"/>
    </ligand>
</feature>
<keyword evidence="5 11" id="KW-0808">Transferase</keyword>
<evidence type="ECO:0000256" key="11">
    <source>
        <dbReference type="HAMAP-Rule" id="MF_01220"/>
    </source>
</evidence>
<dbReference type="FunFam" id="3.40.1160.10:FF:000001">
    <property type="entry name" value="Uridylate kinase"/>
    <property type="match status" value="1"/>
</dbReference>
<dbReference type="RefSeq" id="WP_154570761.1">
    <property type="nucleotide sequence ID" value="NZ_VWSJ01000015.1"/>
</dbReference>
<feature type="region of interest" description="Involved in allosteric activation by GTP" evidence="11">
    <location>
        <begin position="16"/>
        <end position="21"/>
    </location>
</feature>
<sequence>MSKRVLVKFSGEALAGENGFGIDSKILKFIANEIKSLVEQGNEIGIVIGGGNIVRGVSAAAGGIIKRTSGDHMGMLATVINAIAMREALESVGINVRVQSAIKMEAICETFIIGRSKRHLSKKRVVIFAAGTGNPFFTTDTAATLRAIEIESDMIIKATKVDGIYDKDPNKFSDAKLLNLLTYEEALKDDIKVMDDTAIALAKDNSLPIVVCNMFKSGNLLKILSGDLTGCSVVKN</sequence>
<evidence type="ECO:0000256" key="4">
    <source>
        <dbReference type="ARBA" id="ARBA00022490"/>
    </source>
</evidence>
<feature type="binding site" evidence="11">
    <location>
        <position position="51"/>
    </location>
    <ligand>
        <name>ATP</name>
        <dbReference type="ChEBI" id="CHEBI:30616"/>
    </ligand>
</feature>
<keyword evidence="11" id="KW-0021">Allosteric enzyme</keyword>
<evidence type="ECO:0000256" key="5">
    <source>
        <dbReference type="ARBA" id="ARBA00022679"/>
    </source>
</evidence>
<keyword evidence="6 11" id="KW-0547">Nucleotide-binding</keyword>
<dbReference type="InterPro" id="IPR001048">
    <property type="entry name" value="Asp/Glu/Uridylate_kinase"/>
</dbReference>
<dbReference type="Proteomes" id="UP000476338">
    <property type="component" value="Unassembled WGS sequence"/>
</dbReference>
<dbReference type="GO" id="GO:0044210">
    <property type="term" value="P:'de novo' CTP biosynthetic process"/>
    <property type="evidence" value="ECO:0007669"/>
    <property type="project" value="UniProtKB-UniRule"/>
</dbReference>
<feature type="binding site" evidence="11">
    <location>
        <position position="50"/>
    </location>
    <ligand>
        <name>UMP</name>
        <dbReference type="ChEBI" id="CHEBI:57865"/>
    </ligand>
</feature>
<keyword evidence="14" id="KW-1185">Reference proteome</keyword>
<dbReference type="SUPFAM" id="SSF53633">
    <property type="entry name" value="Carbamate kinase-like"/>
    <property type="match status" value="1"/>
</dbReference>
<dbReference type="HAMAP" id="MF_01220_B">
    <property type="entry name" value="PyrH_B"/>
    <property type="match status" value="1"/>
</dbReference>
<dbReference type="UniPathway" id="UPA00159">
    <property type="reaction ID" value="UER00275"/>
</dbReference>
<comment type="pathway">
    <text evidence="2 11">Pyrimidine metabolism; CTP biosynthesis via de novo pathway; UDP from UMP (UMPK route): step 1/1.</text>
</comment>
<keyword evidence="9 11" id="KW-0665">Pyrimidine biosynthesis</keyword>
<comment type="subunit">
    <text evidence="11">Homohexamer.</text>
</comment>
<dbReference type="InterPro" id="IPR036393">
    <property type="entry name" value="AceGlu_kinase-like_sf"/>
</dbReference>
<dbReference type="GO" id="GO:0006225">
    <property type="term" value="P:UDP biosynthetic process"/>
    <property type="evidence" value="ECO:0007669"/>
    <property type="project" value="TreeGrafter"/>
</dbReference>
<dbReference type="GO" id="GO:0033862">
    <property type="term" value="F:UMP kinase activity"/>
    <property type="evidence" value="ECO:0007669"/>
    <property type="project" value="UniProtKB-EC"/>
</dbReference>
<gene>
    <name evidence="11" type="primary">pyrH</name>
    <name evidence="13" type="ORF">F1B92_04800</name>
</gene>
<name>A0A6L5WLA4_9BACT</name>
<dbReference type="NCBIfam" id="TIGR02075">
    <property type="entry name" value="pyrH_bact"/>
    <property type="match status" value="1"/>
</dbReference>
<dbReference type="InterPro" id="IPR015963">
    <property type="entry name" value="Uridylate_kinase_bac"/>
</dbReference>
<protein>
    <recommendedName>
        <fullName evidence="11">Uridylate kinase</fullName>
        <shortName evidence="11">UK</shortName>
        <ecNumber evidence="11">2.7.4.22</ecNumber>
    </recommendedName>
    <alternativeName>
        <fullName evidence="11">Uridine monophosphate kinase</fullName>
        <shortName evidence="11">UMP kinase</shortName>
        <shortName evidence="11">UMPK</shortName>
    </alternativeName>
</protein>
<comment type="caution">
    <text evidence="11">Lacks conserved residue(s) required for the propagation of feature annotation.</text>
</comment>
<comment type="catalytic activity">
    <reaction evidence="10 11">
        <text>UMP + ATP = UDP + ADP</text>
        <dbReference type="Rhea" id="RHEA:24400"/>
        <dbReference type="ChEBI" id="CHEBI:30616"/>
        <dbReference type="ChEBI" id="CHEBI:57865"/>
        <dbReference type="ChEBI" id="CHEBI:58223"/>
        <dbReference type="ChEBI" id="CHEBI:456216"/>
        <dbReference type="EC" id="2.7.4.22"/>
    </reaction>
</comment>
<keyword evidence="7 11" id="KW-0418">Kinase</keyword>
<feature type="binding site" evidence="11">
    <location>
        <position position="71"/>
    </location>
    <ligand>
        <name>UMP</name>
        <dbReference type="ChEBI" id="CHEBI:57865"/>
    </ligand>
</feature>
<evidence type="ECO:0000256" key="2">
    <source>
        <dbReference type="ARBA" id="ARBA00004791"/>
    </source>
</evidence>
<comment type="function">
    <text evidence="11">Catalyzes the reversible phosphorylation of UMP to UDP.</text>
</comment>
<feature type="binding site" evidence="11">
    <location>
        <position position="168"/>
    </location>
    <ligand>
        <name>ATP</name>
        <dbReference type="ChEBI" id="CHEBI:30616"/>
    </ligand>
</feature>
<evidence type="ECO:0000313" key="13">
    <source>
        <dbReference type="EMBL" id="MSN96491.1"/>
    </source>
</evidence>
<dbReference type="PIRSF" id="PIRSF005650">
    <property type="entry name" value="Uridylate_kin"/>
    <property type="match status" value="1"/>
</dbReference>
<organism evidence="13 14">
    <name type="scientific">Campylobacter portucalensis</name>
    <dbReference type="NCBI Taxonomy" id="2608384"/>
    <lineage>
        <taxon>Bacteria</taxon>
        <taxon>Pseudomonadati</taxon>
        <taxon>Campylobacterota</taxon>
        <taxon>Epsilonproteobacteria</taxon>
        <taxon>Campylobacterales</taxon>
        <taxon>Campylobacteraceae</taxon>
        <taxon>Campylobacter</taxon>
    </lineage>
</organism>
<reference evidence="13 14" key="2">
    <citation type="submission" date="2020-03" db="EMBL/GenBank/DDBJ databases">
        <title>Campylobacter portucalensis sp. nov., a new species of Campylobacter isolated from the reproductive tract of bulls.</title>
        <authorList>
            <person name="Silva M.F."/>
            <person name="Pereira G."/>
            <person name="Carneiro C."/>
            <person name="Hemphill A."/>
            <person name="Mateus L."/>
            <person name="Lopes-Da-Costa L."/>
            <person name="Silva E."/>
        </authorList>
    </citation>
    <scope>NUCLEOTIDE SEQUENCE [LARGE SCALE GENOMIC DNA]</scope>
    <source>
        <strain evidence="13 14">FMV-PI01</strain>
    </source>
</reference>
<feature type="domain" description="Aspartate/glutamate/uridylate kinase" evidence="12">
    <location>
        <begin position="3"/>
        <end position="213"/>
    </location>
</feature>
<evidence type="ECO:0000313" key="14">
    <source>
        <dbReference type="Proteomes" id="UP000476338"/>
    </source>
</evidence>
<dbReference type="Pfam" id="PF00696">
    <property type="entry name" value="AA_kinase"/>
    <property type="match status" value="1"/>
</dbReference>
<comment type="similarity">
    <text evidence="3 11">Belongs to the UMP kinase family.</text>
</comment>
<feature type="binding site" evidence="11">
    <location>
        <begin position="132"/>
        <end position="139"/>
    </location>
    <ligand>
        <name>UMP</name>
        <dbReference type="ChEBI" id="CHEBI:57865"/>
    </ligand>
</feature>
<keyword evidence="4 11" id="KW-0963">Cytoplasm</keyword>
<reference evidence="13 14" key="1">
    <citation type="submission" date="2019-09" db="EMBL/GenBank/DDBJ databases">
        <authorList>
            <person name="Silva M."/>
            <person name="Pereira G."/>
            <person name="Lopes-Da-Costa L."/>
            <person name="Silva E."/>
        </authorList>
    </citation>
    <scope>NUCLEOTIDE SEQUENCE [LARGE SCALE GENOMIC DNA]</scope>
    <source>
        <strain evidence="13 14">FMV-PI01</strain>
    </source>
</reference>
<dbReference type="EC" id="2.7.4.22" evidence="11"/>
<evidence type="ECO:0000256" key="7">
    <source>
        <dbReference type="ARBA" id="ARBA00022777"/>
    </source>
</evidence>
<dbReference type="InterPro" id="IPR011817">
    <property type="entry name" value="Uridylate_kinase"/>
</dbReference>
<proteinExistence type="inferred from homology"/>
<comment type="activity regulation">
    <text evidence="11">Allosterically activated by GTP. Inhibited by UTP.</text>
</comment>
<evidence type="ECO:0000256" key="1">
    <source>
        <dbReference type="ARBA" id="ARBA00004496"/>
    </source>
</evidence>
<evidence type="ECO:0000256" key="10">
    <source>
        <dbReference type="ARBA" id="ARBA00047767"/>
    </source>
</evidence>
<evidence type="ECO:0000256" key="6">
    <source>
        <dbReference type="ARBA" id="ARBA00022741"/>
    </source>
</evidence>